<accession>A0A127JW16</accession>
<evidence type="ECO:0000313" key="2">
    <source>
        <dbReference type="Proteomes" id="UP000070433"/>
    </source>
</evidence>
<dbReference type="EMBL" id="CP010951">
    <property type="protein sequence ID" value="AMO24180.1"/>
    <property type="molecule type" value="Genomic_DNA"/>
</dbReference>
<dbReference type="Pfam" id="PF15568">
    <property type="entry name" value="Imm39"/>
    <property type="match status" value="1"/>
</dbReference>
<proteinExistence type="predicted"/>
<dbReference type="AlphaFoldDB" id="A0A127JW16"/>
<dbReference type="InterPro" id="IPR029081">
    <property type="entry name" value="Imm39"/>
</dbReference>
<reference evidence="1 2" key="1">
    <citation type="journal article" date="2014" name="Int. J. Syst. Evol. Microbiol.">
        <title>Ramlibacter solisilvae sp. nov., isolated from forest soil, and emended description of the genus Ramlibacter.</title>
        <authorList>
            <person name="Lee H.J."/>
            <person name="Lee S.H."/>
            <person name="Lee S.S."/>
            <person name="Lee J.S."/>
            <person name="Kim Y."/>
            <person name="Kim S.C."/>
            <person name="Jeon C.O."/>
        </authorList>
    </citation>
    <scope>NUCLEOTIDE SEQUENCE [LARGE SCALE GENOMIC DNA]</scope>
    <source>
        <strain evidence="1 2">5-10</strain>
    </source>
</reference>
<organism evidence="1 2">
    <name type="scientific">Ramlibacter tataouinensis</name>
    <dbReference type="NCBI Taxonomy" id="94132"/>
    <lineage>
        <taxon>Bacteria</taxon>
        <taxon>Pseudomonadati</taxon>
        <taxon>Pseudomonadota</taxon>
        <taxon>Betaproteobacteria</taxon>
        <taxon>Burkholderiales</taxon>
        <taxon>Comamonadaceae</taxon>
        <taxon>Ramlibacter</taxon>
    </lineage>
</organism>
<gene>
    <name evidence="1" type="ORF">UC35_16720</name>
</gene>
<protein>
    <submittedName>
        <fullName evidence="1">Uncharacterized protein</fullName>
    </submittedName>
</protein>
<dbReference type="Proteomes" id="UP000070433">
    <property type="component" value="Chromosome"/>
</dbReference>
<evidence type="ECO:0000313" key="1">
    <source>
        <dbReference type="EMBL" id="AMO24180.1"/>
    </source>
</evidence>
<name>A0A127JW16_9BURK</name>
<keyword evidence="2" id="KW-1185">Reference proteome</keyword>
<sequence length="124" mass="13792">MGAVSLVKCRIKDHGRAALAARNSLEPALEANGFLKDAPFRTVSLILRYGDRDNLNPDIGDVDARRSALPVAVELDAKRLEKLDLNTLTEEFRSVMIELLCDVAANFDLPFEFLDAMRKPLAKH</sequence>